<dbReference type="InterPro" id="IPR050346">
    <property type="entry name" value="FMO-like"/>
</dbReference>
<evidence type="ECO:0000313" key="7">
    <source>
        <dbReference type="Proteomes" id="UP001634007"/>
    </source>
</evidence>
<reference evidence="6 7" key="1">
    <citation type="submission" date="2024-11" db="EMBL/GenBank/DDBJ databases">
        <title>Chromosome-level genome assembly of Eucalyptus globulus Labill. provides insights into its genome evolution.</title>
        <authorList>
            <person name="Li X."/>
        </authorList>
    </citation>
    <scope>NUCLEOTIDE SEQUENCE [LARGE SCALE GENOMIC DNA]</scope>
    <source>
        <strain evidence="6">CL2024</strain>
        <tissue evidence="6">Fresh tender leaves</tissue>
    </source>
</reference>
<dbReference type="AlphaFoldDB" id="A0ABD3KZG4"/>
<dbReference type="Gene3D" id="3.50.50.60">
    <property type="entry name" value="FAD/NAD(P)-binding domain"/>
    <property type="match status" value="1"/>
</dbReference>
<dbReference type="PANTHER" id="PTHR23023">
    <property type="entry name" value="DIMETHYLANILINE MONOOXYGENASE"/>
    <property type="match status" value="1"/>
</dbReference>
<gene>
    <name evidence="6" type="ORF">ACJRO7_018917</name>
</gene>
<dbReference type="Proteomes" id="UP001634007">
    <property type="component" value="Unassembled WGS sequence"/>
</dbReference>
<dbReference type="SUPFAM" id="SSF51905">
    <property type="entry name" value="FAD/NAD(P)-binding domain"/>
    <property type="match status" value="1"/>
</dbReference>
<evidence type="ECO:0000256" key="4">
    <source>
        <dbReference type="ARBA" id="ARBA00023002"/>
    </source>
</evidence>
<keyword evidence="7" id="KW-1185">Reference proteome</keyword>
<accession>A0ABD3KZG4</accession>
<comment type="similarity">
    <text evidence="1 5">Belongs to the FMO family.</text>
</comment>
<dbReference type="EC" id="1.-.-.-" evidence="5"/>
<dbReference type="Pfam" id="PF00743">
    <property type="entry name" value="FMO-like"/>
    <property type="match status" value="1"/>
</dbReference>
<evidence type="ECO:0000313" key="6">
    <source>
        <dbReference type="EMBL" id="KAL3743729.1"/>
    </source>
</evidence>
<evidence type="ECO:0000256" key="1">
    <source>
        <dbReference type="ARBA" id="ARBA00009183"/>
    </source>
</evidence>
<keyword evidence="2 5" id="KW-0285">Flavoprotein</keyword>
<proteinExistence type="inferred from homology"/>
<comment type="cofactor">
    <cofactor evidence="5">
        <name>FAD</name>
        <dbReference type="ChEBI" id="CHEBI:57692"/>
    </cofactor>
</comment>
<dbReference type="GO" id="GO:0004497">
    <property type="term" value="F:monooxygenase activity"/>
    <property type="evidence" value="ECO:0007669"/>
    <property type="project" value="UniProtKB-KW"/>
</dbReference>
<organism evidence="6 7">
    <name type="scientific">Eucalyptus globulus</name>
    <name type="common">Tasmanian blue gum</name>
    <dbReference type="NCBI Taxonomy" id="34317"/>
    <lineage>
        <taxon>Eukaryota</taxon>
        <taxon>Viridiplantae</taxon>
        <taxon>Streptophyta</taxon>
        <taxon>Embryophyta</taxon>
        <taxon>Tracheophyta</taxon>
        <taxon>Spermatophyta</taxon>
        <taxon>Magnoliopsida</taxon>
        <taxon>eudicotyledons</taxon>
        <taxon>Gunneridae</taxon>
        <taxon>Pentapetalae</taxon>
        <taxon>rosids</taxon>
        <taxon>malvids</taxon>
        <taxon>Myrtales</taxon>
        <taxon>Myrtaceae</taxon>
        <taxon>Myrtoideae</taxon>
        <taxon>Eucalypteae</taxon>
        <taxon>Eucalyptus</taxon>
    </lineage>
</organism>
<dbReference type="InterPro" id="IPR036188">
    <property type="entry name" value="FAD/NAD-bd_sf"/>
</dbReference>
<comment type="caution">
    <text evidence="6">The sequence shown here is derived from an EMBL/GenBank/DDBJ whole genome shotgun (WGS) entry which is preliminary data.</text>
</comment>
<dbReference type="EMBL" id="JBJKBG010000004">
    <property type="protein sequence ID" value="KAL3743729.1"/>
    <property type="molecule type" value="Genomic_DNA"/>
</dbReference>
<dbReference type="InterPro" id="IPR020946">
    <property type="entry name" value="Flavin_mOase-like"/>
</dbReference>
<keyword evidence="4 5" id="KW-0560">Oxidoreductase</keyword>
<keyword evidence="5" id="KW-0503">Monooxygenase</keyword>
<evidence type="ECO:0000256" key="3">
    <source>
        <dbReference type="ARBA" id="ARBA00022827"/>
    </source>
</evidence>
<protein>
    <recommendedName>
        <fullName evidence="5">Flavin-containing monooxygenase</fullName>
        <ecNumber evidence="5">1.-.-.-</ecNumber>
    </recommendedName>
</protein>
<evidence type="ECO:0000256" key="2">
    <source>
        <dbReference type="ARBA" id="ARBA00022630"/>
    </source>
</evidence>
<sequence length="173" mass="19705">MMLVARGSTTLGLNRTRSGLDPSREIIHASMYRSLRVNQPRQIMGFSDYPFLKRGSVDPRNFPGHEEVLRFLHGLAEDYGLIELIRFGHEVVRVERAVEERRDLWAVEWRMRGGEEAAGVDIFDAVVVCSRKYTQPKIAEFPGRSITLVFVVVALSSSLNYMSCGMMRIVEAR</sequence>
<name>A0ABD3KZG4_EUCGL</name>
<keyword evidence="3 5" id="KW-0274">FAD</keyword>
<evidence type="ECO:0000256" key="5">
    <source>
        <dbReference type="RuleBase" id="RU361177"/>
    </source>
</evidence>